<protein>
    <submittedName>
        <fullName evidence="1">DUF3500 domain-containing protein</fullName>
    </submittedName>
</protein>
<organism evidence="1 2">
    <name type="scientific">Phytoactinopolyspora halotolerans</name>
    <dbReference type="NCBI Taxonomy" id="1981512"/>
    <lineage>
        <taxon>Bacteria</taxon>
        <taxon>Bacillati</taxon>
        <taxon>Actinomycetota</taxon>
        <taxon>Actinomycetes</taxon>
        <taxon>Jiangellales</taxon>
        <taxon>Jiangellaceae</taxon>
        <taxon>Phytoactinopolyspora</taxon>
    </lineage>
</organism>
<dbReference type="RefSeq" id="WP_163732450.1">
    <property type="nucleotide sequence ID" value="NZ_JAAGOA010000002.1"/>
</dbReference>
<dbReference type="PANTHER" id="PTHR37489">
    <property type="entry name" value="DUF3500 DOMAIN-CONTAINING PROTEIN"/>
    <property type="match status" value="1"/>
</dbReference>
<evidence type="ECO:0000313" key="2">
    <source>
        <dbReference type="Proteomes" id="UP000475214"/>
    </source>
</evidence>
<proteinExistence type="predicted"/>
<keyword evidence="2" id="KW-1185">Reference proteome</keyword>
<dbReference type="AlphaFoldDB" id="A0A6L9S0W4"/>
<dbReference type="Pfam" id="PF12006">
    <property type="entry name" value="DUF3500"/>
    <property type="match status" value="1"/>
</dbReference>
<sequence length="333" mass="36356">MANPVSAVSVAGRMAGAARAFIESLEPEQRASACAPFDSPDRREFTYLPGPRPGLALDQMTAEQQALAMDLLATGLSEHGFATAQAIMQLEAILAEIEQSIGKPGWERRHPEYYWFRVLGEPGGVQPWMWKVGGHHLCVEMTVVGEAVAGTPQFFGANPATIPHGHDDGGRRTLPDEEDLARALLAELTAEQRELAVTGPVAPKDILTRHDPVADVGEIPSGLLAGDMHADAQQRLVRLVRNYLERVVPEIGDAAWREIDDAGLDRVSFRWAGALEPGPGHGHYYAVLGPTFLLEYDNTQNDANHIHTVWRDLRNDWGEDILAGHYAAHPHGS</sequence>
<dbReference type="InterPro" id="IPR021889">
    <property type="entry name" value="DUF3500"/>
</dbReference>
<gene>
    <name evidence="1" type="ORF">G1H10_02920</name>
</gene>
<dbReference type="Proteomes" id="UP000475214">
    <property type="component" value="Unassembled WGS sequence"/>
</dbReference>
<reference evidence="1 2" key="1">
    <citation type="submission" date="2020-02" db="EMBL/GenBank/DDBJ databases">
        <authorList>
            <person name="Li X.-J."/>
            <person name="Han X.-M."/>
        </authorList>
    </citation>
    <scope>NUCLEOTIDE SEQUENCE [LARGE SCALE GENOMIC DNA]</scope>
    <source>
        <strain evidence="1 2">CCTCC AB 2017055</strain>
    </source>
</reference>
<comment type="caution">
    <text evidence="1">The sequence shown here is derived from an EMBL/GenBank/DDBJ whole genome shotgun (WGS) entry which is preliminary data.</text>
</comment>
<dbReference type="PANTHER" id="PTHR37489:SF1">
    <property type="entry name" value="DUF3500 DOMAIN-CONTAINING PROTEIN"/>
    <property type="match status" value="1"/>
</dbReference>
<name>A0A6L9S0W4_9ACTN</name>
<dbReference type="EMBL" id="JAAGOA010000002">
    <property type="protein sequence ID" value="NED99114.1"/>
    <property type="molecule type" value="Genomic_DNA"/>
</dbReference>
<evidence type="ECO:0000313" key="1">
    <source>
        <dbReference type="EMBL" id="NED99114.1"/>
    </source>
</evidence>
<accession>A0A6L9S0W4</accession>